<dbReference type="EMBL" id="MLQM01000053">
    <property type="protein sequence ID" value="OHV04042.1"/>
    <property type="molecule type" value="Genomic_DNA"/>
</dbReference>
<organism evidence="1 2">
    <name type="scientific">Mycobacterium talmoniae</name>
    <dbReference type="NCBI Taxonomy" id="1858794"/>
    <lineage>
        <taxon>Bacteria</taxon>
        <taxon>Bacillati</taxon>
        <taxon>Actinomycetota</taxon>
        <taxon>Actinomycetes</taxon>
        <taxon>Mycobacteriales</taxon>
        <taxon>Mycobacteriaceae</taxon>
        <taxon>Mycobacterium</taxon>
    </lineage>
</organism>
<dbReference type="AlphaFoldDB" id="A0A1S1NLG3"/>
<keyword evidence="2" id="KW-1185">Reference proteome</keyword>
<name>A0A1S1NLG3_9MYCO</name>
<dbReference type="Proteomes" id="UP000179734">
    <property type="component" value="Unassembled WGS sequence"/>
</dbReference>
<reference evidence="1 2" key="1">
    <citation type="submission" date="2016-10" db="EMBL/GenBank/DDBJ databases">
        <title>Genome sequence of Mycobacterium talmonii.</title>
        <authorList>
            <person name="Greninger A.L."/>
            <person name="Elliott B."/>
            <person name="Vasireddy S."/>
            <person name="Vasireddy R."/>
        </authorList>
    </citation>
    <scope>NUCLEOTIDE SEQUENCE [LARGE SCALE GENOMIC DNA]</scope>
    <source>
        <strain evidence="2">NE-TNMC-100812</strain>
    </source>
</reference>
<evidence type="ECO:0000313" key="2">
    <source>
        <dbReference type="Proteomes" id="UP000179734"/>
    </source>
</evidence>
<evidence type="ECO:0000313" key="1">
    <source>
        <dbReference type="EMBL" id="OHV04042.1"/>
    </source>
</evidence>
<protein>
    <submittedName>
        <fullName evidence="1">Uncharacterized protein</fullName>
    </submittedName>
</protein>
<comment type="caution">
    <text evidence="1">The sequence shown here is derived from an EMBL/GenBank/DDBJ whole genome shotgun (WGS) entry which is preliminary data.</text>
</comment>
<proteinExistence type="predicted"/>
<accession>A0A1S1NLG3</accession>
<sequence>MASLMASVTSAGSSWITMWPAAGRWISRAPAMPAAISLPCTAGVSASAPPVMIVVRAVMVGSVA</sequence>
<gene>
    <name evidence="1" type="ORF">BKN37_11990</name>
</gene>